<accession>A0A841RB29</accession>
<evidence type="ECO:0000313" key="2">
    <source>
        <dbReference type="Proteomes" id="UP000587760"/>
    </source>
</evidence>
<keyword evidence="2" id="KW-1185">Reference proteome</keyword>
<dbReference type="EMBL" id="JACHGJ010000004">
    <property type="protein sequence ID" value="MBB6480916.1"/>
    <property type="molecule type" value="Genomic_DNA"/>
</dbReference>
<dbReference type="RefSeq" id="WP_184747160.1">
    <property type="nucleotide sequence ID" value="NZ_JACHGJ010000004.1"/>
</dbReference>
<proteinExistence type="predicted"/>
<evidence type="ECO:0000313" key="1">
    <source>
        <dbReference type="EMBL" id="MBB6480916.1"/>
    </source>
</evidence>
<comment type="caution">
    <text evidence="1">The sequence shown here is derived from an EMBL/GenBank/DDBJ whole genome shotgun (WGS) entry which is preliminary data.</text>
</comment>
<sequence>MRKIFIIAFTFTAILWLLPSCIQEGKIYETEKSLVSVIEDIREPDFITEEIYSYKKTLGVDRIFHTYTLKEPSRDYPADEEELIRNLEKIRPSVSTLPEILNLFGKPPRVIIATNTSSEYQNYHLNLQYNDFTLYFGSEKETLIEIRIEDETSIYAYDGKIKYGQSLDYVLSYMPATEIIEGEEIDWEKSGVLFKNIEGRESLAYIDYKDKRIRMFFNNNRLSALYLY</sequence>
<reference evidence="1 2" key="1">
    <citation type="submission" date="2020-08" db="EMBL/GenBank/DDBJ databases">
        <title>Genomic Encyclopedia of Type Strains, Phase IV (KMG-IV): sequencing the most valuable type-strain genomes for metagenomic binning, comparative biology and taxonomic classification.</title>
        <authorList>
            <person name="Goeker M."/>
        </authorList>
    </citation>
    <scope>NUCLEOTIDE SEQUENCE [LARGE SCALE GENOMIC DNA]</scope>
    <source>
        <strain evidence="1 2">DSM 2461</strain>
    </source>
</reference>
<protein>
    <submittedName>
        <fullName evidence="1">Uncharacterized protein</fullName>
    </submittedName>
</protein>
<name>A0A841RB29_9SPIO</name>
<organism evidence="1 2">
    <name type="scientific">Spirochaeta isovalerica</name>
    <dbReference type="NCBI Taxonomy" id="150"/>
    <lineage>
        <taxon>Bacteria</taxon>
        <taxon>Pseudomonadati</taxon>
        <taxon>Spirochaetota</taxon>
        <taxon>Spirochaetia</taxon>
        <taxon>Spirochaetales</taxon>
        <taxon>Spirochaetaceae</taxon>
        <taxon>Spirochaeta</taxon>
    </lineage>
</organism>
<dbReference type="AlphaFoldDB" id="A0A841RB29"/>
<dbReference type="Proteomes" id="UP000587760">
    <property type="component" value="Unassembled WGS sequence"/>
</dbReference>
<gene>
    <name evidence="1" type="ORF">HNR50_002589</name>
</gene>